<keyword evidence="7" id="KW-0131">Cell cycle</keyword>
<dbReference type="Pfam" id="PF03799">
    <property type="entry name" value="FtsQ_DivIB_C"/>
    <property type="match status" value="1"/>
</dbReference>
<dbReference type="InterPro" id="IPR005548">
    <property type="entry name" value="Cell_div_FtsQ/DivIB_C"/>
</dbReference>
<dbReference type="EMBL" id="BAOP01000004">
    <property type="protein sequence ID" value="GAC78625.1"/>
    <property type="molecule type" value="Genomic_DNA"/>
</dbReference>
<keyword evidence="3 9" id="KW-0132">Cell division</keyword>
<keyword evidence="2" id="KW-1003">Cell membrane</keyword>
<proteinExistence type="predicted"/>
<dbReference type="InterPro" id="IPR013685">
    <property type="entry name" value="POTRA_FtsQ_type"/>
</dbReference>
<keyword evidence="4" id="KW-0812">Transmembrane</keyword>
<dbReference type="GO" id="GO:0005886">
    <property type="term" value="C:plasma membrane"/>
    <property type="evidence" value="ECO:0007669"/>
    <property type="project" value="TreeGrafter"/>
</dbReference>
<dbReference type="AlphaFoldDB" id="M3UH29"/>
<evidence type="ECO:0000313" key="9">
    <source>
        <dbReference type="EMBL" id="GAC78625.1"/>
    </source>
</evidence>
<dbReference type="PANTHER" id="PTHR37820:SF1">
    <property type="entry name" value="CELL DIVISION PROTEIN FTSQ"/>
    <property type="match status" value="1"/>
</dbReference>
<evidence type="ECO:0000256" key="4">
    <source>
        <dbReference type="ARBA" id="ARBA00022692"/>
    </source>
</evidence>
<evidence type="ECO:0000313" key="10">
    <source>
        <dbReference type="Proteomes" id="UP000035009"/>
    </source>
</evidence>
<dbReference type="InterPro" id="IPR034746">
    <property type="entry name" value="POTRA"/>
</dbReference>
<dbReference type="Gene3D" id="3.10.20.310">
    <property type="entry name" value="membrane protein fhac"/>
    <property type="match status" value="1"/>
</dbReference>
<dbReference type="InterPro" id="IPR050487">
    <property type="entry name" value="FtsQ_DivIB"/>
</dbReference>
<dbReference type="eggNOG" id="COG1589">
    <property type="taxonomic scope" value="Bacteria"/>
</dbReference>
<accession>M3UH29</accession>
<keyword evidence="10" id="KW-1185">Reference proteome</keyword>
<reference evidence="9 10" key="1">
    <citation type="submission" date="2013-02" db="EMBL/GenBank/DDBJ databases">
        <title>Whole genome shotgun sequence of Gordonia malaquae NBRC 108250.</title>
        <authorList>
            <person name="Yoshida I."/>
            <person name="Hosoyama A."/>
            <person name="Tsuchikane K."/>
            <person name="Ando Y."/>
            <person name="Baba S."/>
            <person name="Ohji S."/>
            <person name="Hamada M."/>
            <person name="Tamura T."/>
            <person name="Yamazoe A."/>
            <person name="Yamazaki S."/>
            <person name="Fujita N."/>
        </authorList>
    </citation>
    <scope>NUCLEOTIDE SEQUENCE [LARGE SCALE GENOMIC DNA]</scope>
    <source>
        <strain evidence="9 10">NBRC 108250</strain>
    </source>
</reference>
<gene>
    <name evidence="9" type="primary">ftsQ</name>
    <name evidence="9" type="ORF">GM1_004_00700</name>
</gene>
<evidence type="ECO:0000259" key="8">
    <source>
        <dbReference type="PROSITE" id="PS51779"/>
    </source>
</evidence>
<dbReference type="GO" id="GO:0051301">
    <property type="term" value="P:cell division"/>
    <property type="evidence" value="ECO:0007669"/>
    <property type="project" value="UniProtKB-KW"/>
</dbReference>
<keyword evidence="5" id="KW-1133">Transmembrane helix</keyword>
<evidence type="ECO:0000256" key="2">
    <source>
        <dbReference type="ARBA" id="ARBA00022475"/>
    </source>
</evidence>
<dbReference type="Pfam" id="PF08478">
    <property type="entry name" value="POTRA_1"/>
    <property type="match status" value="1"/>
</dbReference>
<organism evidence="9 10">
    <name type="scientific">Gordonia malaquae NBRC 108250</name>
    <dbReference type="NCBI Taxonomy" id="1223542"/>
    <lineage>
        <taxon>Bacteria</taxon>
        <taxon>Bacillati</taxon>
        <taxon>Actinomycetota</taxon>
        <taxon>Actinomycetes</taxon>
        <taxon>Mycobacteriales</taxon>
        <taxon>Gordoniaceae</taxon>
        <taxon>Gordonia</taxon>
    </lineage>
</organism>
<feature type="domain" description="POTRA" evidence="8">
    <location>
        <begin position="25"/>
        <end position="93"/>
    </location>
</feature>
<evidence type="ECO:0000256" key="7">
    <source>
        <dbReference type="ARBA" id="ARBA00023306"/>
    </source>
</evidence>
<comment type="caution">
    <text evidence="9">The sequence shown here is derived from an EMBL/GenBank/DDBJ whole genome shotgun (WGS) entry which is preliminary data.</text>
</comment>
<dbReference type="Proteomes" id="UP000035009">
    <property type="component" value="Unassembled WGS sequence"/>
</dbReference>
<dbReference type="STRING" id="410332.SAMN04488550_2745"/>
<sequence length="222" mass="23637">MILVILGVLGLVGGAVAVAYYSPLMSVRSVDVVGTAAVDRNEVLRLANAPQGVPLLQVDTGAIADRIAVLPAVEEVKVERSYPSTLTIEVTERTPVATLDWQGGIGVMDRLGMVYLTFADRKAVPKTFARLPILAVPNPGSKDPATLAALTVAQELPEWLRSRTTTIEASSPADITLIMASKRRVIWGDAERTDDKAEALQSALKVNGDTYNVSSPEFPAVS</sequence>
<protein>
    <submittedName>
        <fullName evidence="9">Cell division protein FtsQ</fullName>
    </submittedName>
</protein>
<dbReference type="PANTHER" id="PTHR37820">
    <property type="entry name" value="CELL DIVISION PROTEIN DIVIB"/>
    <property type="match status" value="1"/>
</dbReference>
<keyword evidence="6" id="KW-0472">Membrane</keyword>
<evidence type="ECO:0000256" key="6">
    <source>
        <dbReference type="ARBA" id="ARBA00023136"/>
    </source>
</evidence>
<evidence type="ECO:0000256" key="5">
    <source>
        <dbReference type="ARBA" id="ARBA00022989"/>
    </source>
</evidence>
<evidence type="ECO:0000256" key="3">
    <source>
        <dbReference type="ARBA" id="ARBA00022618"/>
    </source>
</evidence>
<comment type="subcellular location">
    <subcellularLocation>
        <location evidence="1">Membrane</location>
    </subcellularLocation>
</comment>
<dbReference type="PROSITE" id="PS51779">
    <property type="entry name" value="POTRA"/>
    <property type="match status" value="1"/>
</dbReference>
<evidence type="ECO:0000256" key="1">
    <source>
        <dbReference type="ARBA" id="ARBA00004370"/>
    </source>
</evidence>
<name>M3UH29_GORML</name>